<dbReference type="Proteomes" id="UP000052258">
    <property type="component" value="Unassembled WGS sequence"/>
</dbReference>
<dbReference type="InterPro" id="IPR008308">
    <property type="entry name" value="YpbB-like"/>
</dbReference>
<keyword evidence="3" id="KW-1185">Reference proteome</keyword>
<dbReference type="Pfam" id="PF14493">
    <property type="entry name" value="HTH_40"/>
    <property type="match status" value="1"/>
</dbReference>
<dbReference type="EMBL" id="AZHO01000019">
    <property type="protein sequence ID" value="KMT59512.1"/>
    <property type="molecule type" value="Genomic_DNA"/>
</dbReference>
<evidence type="ECO:0000259" key="1">
    <source>
        <dbReference type="Pfam" id="PF14493"/>
    </source>
</evidence>
<dbReference type="RefSeq" id="WP_059140060.1">
    <property type="nucleotide sequence ID" value="NZ_KQ130615.1"/>
</dbReference>
<dbReference type="AlphaFoldDB" id="A0A0J8G9W9"/>
<gene>
    <name evidence="2" type="ORF">X560_1451</name>
</gene>
<dbReference type="OrthoDB" id="2354672at2"/>
<dbReference type="PATRIC" id="fig|1430899.3.peg.1651"/>
<sequence>MDKLDLYLLFIIQTFKRPRKKNFLFAILTGKRTGQAVTDSHLHQVENQFGLVPFLKEEIFEKRLLDLEKKGYIRIDESGVLLLKEQSETSYFKSPDWKGFSMQDLPHHFFNHLLLAVQVVSNKHHKKSQYLPIVRNKEAQLWVKRWFSKWQNDSHLAEKLFLELTKWLDSSSVLYKDVYVARFSGGDRVGETALQICERLQISIWDGYFEWLRGLHVLHLKSNEFPLLQELMISKVALLTKSGFATYDLFQKGHSFEQIVKIRQLKKSTIEDHFVEIQATFQELAVPFRPNEEVLLKLKEKSFLSLKEMKEFMPDLSYFELRLAAVSGVEL</sequence>
<name>A0A0J8G9W9_9LIST</name>
<dbReference type="PIRSF" id="PIRSF021350">
    <property type="entry name" value="UCP021350"/>
    <property type="match status" value="1"/>
</dbReference>
<feature type="domain" description="Helicase Helix-turn-helix" evidence="1">
    <location>
        <begin position="245"/>
        <end position="324"/>
    </location>
</feature>
<reference evidence="2 3" key="1">
    <citation type="journal article" date="2015" name="Genome Biol. Evol.">
        <title>Comparative Genomics of Listeria Sensu Lato: Genus-Wide Differences in Evolutionary Dynamics and the Progressive Gain of Complex, Potentially Pathogenicity-Related Traits through Lateral Gene Transfer.</title>
        <authorList>
            <person name="Chiara M."/>
            <person name="Caruso M."/>
            <person name="D'Erchia A.M."/>
            <person name="Manzari C."/>
            <person name="Fraccalvieri R."/>
            <person name="Goffredo E."/>
            <person name="Latorre L."/>
            <person name="Miccolupo A."/>
            <person name="Padalino I."/>
            <person name="Santagada G."/>
            <person name="Chiocco D."/>
            <person name="Pesole G."/>
            <person name="Horner D.S."/>
            <person name="Parisi A."/>
        </authorList>
    </citation>
    <scope>NUCLEOTIDE SEQUENCE [LARGE SCALE GENOMIC DNA]</scope>
    <source>
        <strain evidence="2 3">1991</strain>
    </source>
</reference>
<comment type="caution">
    <text evidence="2">The sequence shown here is derived from an EMBL/GenBank/DDBJ whole genome shotgun (WGS) entry which is preliminary data.</text>
</comment>
<evidence type="ECO:0000313" key="3">
    <source>
        <dbReference type="Proteomes" id="UP000052258"/>
    </source>
</evidence>
<accession>A0A0J8G9W9</accession>
<protein>
    <recommendedName>
        <fullName evidence="1">Helicase Helix-turn-helix domain-containing protein</fullName>
    </recommendedName>
</protein>
<evidence type="ECO:0000313" key="2">
    <source>
        <dbReference type="EMBL" id="KMT59512.1"/>
    </source>
</evidence>
<dbReference type="InterPro" id="IPR029491">
    <property type="entry name" value="Helicase_HTH"/>
</dbReference>
<organism evidence="2 3">
    <name type="scientific">Listeria fleischmannii 1991</name>
    <dbReference type="NCBI Taxonomy" id="1430899"/>
    <lineage>
        <taxon>Bacteria</taxon>
        <taxon>Bacillati</taxon>
        <taxon>Bacillota</taxon>
        <taxon>Bacilli</taxon>
        <taxon>Bacillales</taxon>
        <taxon>Listeriaceae</taxon>
        <taxon>Listeria</taxon>
    </lineage>
</organism>
<proteinExistence type="predicted"/>